<evidence type="ECO:0000313" key="3">
    <source>
        <dbReference type="EMBL" id="RKO22087.1"/>
    </source>
</evidence>
<evidence type="ECO:0000259" key="2">
    <source>
        <dbReference type="PROSITE" id="PS50206"/>
    </source>
</evidence>
<dbReference type="InterPro" id="IPR036873">
    <property type="entry name" value="Rhodanese-like_dom_sf"/>
</dbReference>
<feature type="region of interest" description="Disordered" evidence="1">
    <location>
        <begin position="117"/>
        <end position="136"/>
    </location>
</feature>
<sequence length="150" mass="16507">MNSAPRPDTRTPDGMPEGQAYRTVTADEFATVWPRATLVDVRSREEHATAHVPGSLNIPLDDLPSRLADLPGGTLYLMCGSGKRSSQAARILTGHGYQTVNVSGGITEWYRAGHPVTYQPVPENSPRQQRGHSPSGLRRLLHRLFQRQSP</sequence>
<dbReference type="SMART" id="SM00450">
    <property type="entry name" value="RHOD"/>
    <property type="match status" value="1"/>
</dbReference>
<organism evidence="3 4">
    <name type="scientific">Pseudarthrobacter phenanthrenivorans</name>
    <name type="common">Arthrobacter phenanthrenivorans</name>
    <dbReference type="NCBI Taxonomy" id="361575"/>
    <lineage>
        <taxon>Bacteria</taxon>
        <taxon>Bacillati</taxon>
        <taxon>Actinomycetota</taxon>
        <taxon>Actinomycetes</taxon>
        <taxon>Micrococcales</taxon>
        <taxon>Micrococcaceae</taxon>
        <taxon>Pseudarthrobacter</taxon>
    </lineage>
</organism>
<dbReference type="PROSITE" id="PS50206">
    <property type="entry name" value="RHODANESE_3"/>
    <property type="match status" value="1"/>
</dbReference>
<gene>
    <name evidence="3" type="ORF">D7Z96_14845</name>
</gene>
<proteinExistence type="predicted"/>
<dbReference type="PANTHER" id="PTHR43031">
    <property type="entry name" value="FAD-DEPENDENT OXIDOREDUCTASE"/>
    <property type="match status" value="1"/>
</dbReference>
<dbReference type="Pfam" id="PF00581">
    <property type="entry name" value="Rhodanese"/>
    <property type="match status" value="1"/>
</dbReference>
<dbReference type="CDD" id="cd00158">
    <property type="entry name" value="RHOD"/>
    <property type="match status" value="1"/>
</dbReference>
<feature type="domain" description="Rhodanese" evidence="2">
    <location>
        <begin position="32"/>
        <end position="118"/>
    </location>
</feature>
<accession>A0A3B0FUF4</accession>
<evidence type="ECO:0000256" key="1">
    <source>
        <dbReference type="SAM" id="MobiDB-lite"/>
    </source>
</evidence>
<reference evidence="3 4" key="1">
    <citation type="submission" date="2018-10" db="EMBL/GenBank/DDBJ databases">
        <title>Genome-guide identification and characterization of bacteria that degrade polycyclic aromatic hydrocarbons and resist hexavalent chromium simultaneously.</title>
        <authorList>
            <person name="Feng H."/>
        </authorList>
    </citation>
    <scope>NUCLEOTIDE SEQUENCE [LARGE SCALE GENOMIC DNA]</scope>
    <source>
        <strain evidence="3 4">J015</strain>
    </source>
</reference>
<dbReference type="PANTHER" id="PTHR43031:SF1">
    <property type="entry name" value="PYRIDINE NUCLEOTIDE-DISULPHIDE OXIDOREDUCTASE"/>
    <property type="match status" value="1"/>
</dbReference>
<name>A0A3B0FUF4_PSEPS</name>
<dbReference type="InterPro" id="IPR050229">
    <property type="entry name" value="GlpE_sulfurtransferase"/>
</dbReference>
<dbReference type="InterPro" id="IPR001763">
    <property type="entry name" value="Rhodanese-like_dom"/>
</dbReference>
<reference evidence="4" key="2">
    <citation type="submission" date="2018-10" db="EMBL/GenBank/DDBJ databases">
        <authorList>
            <person name="Wang Y."/>
            <person name="Wang J."/>
            <person name="Yang X."/>
            <person name="Wang Z."/>
            <person name="Huang Y."/>
        </authorList>
    </citation>
    <scope>NUCLEOTIDE SEQUENCE [LARGE SCALE GENOMIC DNA]</scope>
    <source>
        <strain evidence="4">J015</strain>
    </source>
</reference>
<dbReference type="AlphaFoldDB" id="A0A3B0FUF4"/>
<dbReference type="EMBL" id="RBNH01000014">
    <property type="protein sequence ID" value="RKO22087.1"/>
    <property type="molecule type" value="Genomic_DNA"/>
</dbReference>
<dbReference type="SUPFAM" id="SSF52821">
    <property type="entry name" value="Rhodanese/Cell cycle control phosphatase"/>
    <property type="match status" value="1"/>
</dbReference>
<dbReference type="Proteomes" id="UP000273159">
    <property type="component" value="Unassembled WGS sequence"/>
</dbReference>
<protein>
    <submittedName>
        <fullName evidence="3">Rhodanese-like domain-containing protein</fullName>
    </submittedName>
</protein>
<dbReference type="Gene3D" id="3.40.250.10">
    <property type="entry name" value="Rhodanese-like domain"/>
    <property type="match status" value="1"/>
</dbReference>
<comment type="caution">
    <text evidence="3">The sequence shown here is derived from an EMBL/GenBank/DDBJ whole genome shotgun (WGS) entry which is preliminary data.</text>
</comment>
<evidence type="ECO:0000313" key="4">
    <source>
        <dbReference type="Proteomes" id="UP000273159"/>
    </source>
</evidence>